<keyword evidence="4 11" id="KW-0732">Signal</keyword>
<dbReference type="Gene3D" id="3.20.20.80">
    <property type="entry name" value="Glycosidases"/>
    <property type="match status" value="1"/>
</dbReference>
<evidence type="ECO:0000313" key="16">
    <source>
        <dbReference type="Proteomes" id="UP000298340"/>
    </source>
</evidence>
<evidence type="ECO:0000313" key="15">
    <source>
        <dbReference type="Proteomes" id="UP000295270"/>
    </source>
</evidence>
<dbReference type="PANTHER" id="PTHR31490:SF88">
    <property type="entry name" value="BETA-XYLANASE"/>
    <property type="match status" value="1"/>
</dbReference>
<dbReference type="GO" id="GO:0045493">
    <property type="term" value="P:xylan catabolic process"/>
    <property type="evidence" value="ECO:0007669"/>
    <property type="project" value="UniProtKB-KW"/>
</dbReference>
<reference evidence="13" key="3">
    <citation type="submission" date="2019-03" db="EMBL/GenBank/DDBJ databases">
        <authorList>
            <person name="Whitman W."/>
            <person name="Huntemann M."/>
            <person name="Clum A."/>
            <person name="Pillay M."/>
            <person name="Palaniappan K."/>
            <person name="Varghese N."/>
            <person name="Mikhailova N."/>
            <person name="Stamatis D."/>
            <person name="Reddy T."/>
            <person name="Daum C."/>
            <person name="Shapiro N."/>
            <person name="Ivanova N."/>
            <person name="Kyrpides N."/>
            <person name="Woyke T."/>
        </authorList>
    </citation>
    <scope>NUCLEOTIDE SEQUENCE</scope>
    <source>
        <strain evidence="13">P5626</strain>
    </source>
</reference>
<dbReference type="InterPro" id="IPR044846">
    <property type="entry name" value="GH10"/>
</dbReference>
<keyword evidence="8 10" id="KW-0624">Polysaccharide degradation</keyword>
<reference evidence="14 16" key="2">
    <citation type="journal article" date="2018" name="Syst. Appl. Microbiol.">
        <title>Flavobacterium circumlabens sp. nov. and Flavobacterium cupreum sp. nov., two psychrotrophic species isolated from Antarctic environmental samples.</title>
        <authorList>
            <person name="Kralova S."/>
            <person name="Busse H.J."/>
            <person name="Svec P."/>
            <person name="Maslanova I."/>
            <person name="Stankova E."/>
            <person name="Bartak M."/>
            <person name="Sedlacek I."/>
        </authorList>
    </citation>
    <scope>NUCLEOTIDE SEQUENCE [LARGE SCALE GENOMIC DNA]</scope>
    <source>
        <strain evidence="14 16">CCM 8828</strain>
    </source>
</reference>
<dbReference type="InterPro" id="IPR013783">
    <property type="entry name" value="Ig-like_fold"/>
</dbReference>
<feature type="chain" id="PRO_5043204773" description="Beta-xylanase" evidence="11">
    <location>
        <begin position="21"/>
        <end position="463"/>
    </location>
</feature>
<keyword evidence="5 10" id="KW-0378">Hydrolase</keyword>
<evidence type="ECO:0000313" key="13">
    <source>
        <dbReference type="EMBL" id="TCN53181.1"/>
    </source>
</evidence>
<dbReference type="Proteomes" id="UP000298340">
    <property type="component" value="Unassembled WGS sequence"/>
</dbReference>
<dbReference type="PROSITE" id="PS00591">
    <property type="entry name" value="GH10_1"/>
    <property type="match status" value="1"/>
</dbReference>
<evidence type="ECO:0000256" key="9">
    <source>
        <dbReference type="PROSITE-ProRule" id="PRU10061"/>
    </source>
</evidence>
<dbReference type="Proteomes" id="UP000295270">
    <property type="component" value="Unassembled WGS sequence"/>
</dbReference>
<gene>
    <name evidence="14" type="ORF">D0809_20470</name>
    <name evidence="13" type="ORF">EV142_109164</name>
</gene>
<dbReference type="InterPro" id="IPR031158">
    <property type="entry name" value="GH10_AS"/>
</dbReference>
<dbReference type="GO" id="GO:0031176">
    <property type="term" value="F:endo-1,4-beta-xylanase activity"/>
    <property type="evidence" value="ECO:0007669"/>
    <property type="project" value="UniProtKB-EC"/>
</dbReference>
<feature type="active site" description="Nucleophile" evidence="9">
    <location>
        <position position="372"/>
    </location>
</feature>
<keyword evidence="3 14" id="KW-0858">Xylan degradation</keyword>
<dbReference type="InterPro" id="IPR001000">
    <property type="entry name" value="GH10_dom"/>
</dbReference>
<comment type="caution">
    <text evidence="14">The sequence shown here is derived from an EMBL/GenBank/DDBJ whole genome shotgun (WGS) entry which is preliminary data.</text>
</comment>
<evidence type="ECO:0000259" key="12">
    <source>
        <dbReference type="PROSITE" id="PS51760"/>
    </source>
</evidence>
<dbReference type="PROSITE" id="PS51760">
    <property type="entry name" value="GH10_2"/>
    <property type="match status" value="1"/>
</dbReference>
<dbReference type="OrthoDB" id="9809277at2"/>
<keyword evidence="7 10" id="KW-0326">Glycosidase</keyword>
<evidence type="ECO:0000256" key="11">
    <source>
        <dbReference type="SAM" id="SignalP"/>
    </source>
</evidence>
<reference evidence="13 15" key="1">
    <citation type="journal article" date="2015" name="Stand. Genomic Sci.">
        <title>Genomic Encyclopedia of Bacterial and Archaeal Type Strains, Phase III: the genomes of soil and plant-associated and newly described type strains.</title>
        <authorList>
            <person name="Whitman W.B."/>
            <person name="Woyke T."/>
            <person name="Klenk H.P."/>
            <person name="Zhou Y."/>
            <person name="Lilburn T.G."/>
            <person name="Beck B.J."/>
            <person name="De Vos P."/>
            <person name="Vandamme P."/>
            <person name="Eisen J.A."/>
            <person name="Garrity G."/>
            <person name="Hugenholtz P."/>
            <person name="Kyrpides N.C."/>
        </authorList>
    </citation>
    <scope>NUCLEOTIDE SEQUENCE [LARGE SCALE GENOMIC DNA]</scope>
    <source>
        <strain evidence="13 15">P5626</strain>
    </source>
</reference>
<dbReference type="InterPro" id="IPR017853">
    <property type="entry name" value="GH"/>
</dbReference>
<evidence type="ECO:0000256" key="2">
    <source>
        <dbReference type="ARBA" id="ARBA00007495"/>
    </source>
</evidence>
<evidence type="ECO:0000256" key="5">
    <source>
        <dbReference type="ARBA" id="ARBA00022801"/>
    </source>
</evidence>
<dbReference type="EMBL" id="QWDN01000009">
    <property type="protein sequence ID" value="TEB42279.1"/>
    <property type="molecule type" value="Genomic_DNA"/>
</dbReference>
<dbReference type="EC" id="3.2.1.8" evidence="10"/>
<comment type="catalytic activity">
    <reaction evidence="1 10">
        <text>Endohydrolysis of (1-&gt;4)-beta-D-xylosidic linkages in xylans.</text>
        <dbReference type="EC" id="3.2.1.8"/>
    </reaction>
</comment>
<feature type="domain" description="GH10" evidence="12">
    <location>
        <begin position="139"/>
        <end position="461"/>
    </location>
</feature>
<evidence type="ECO:0000256" key="3">
    <source>
        <dbReference type="ARBA" id="ARBA00022651"/>
    </source>
</evidence>
<dbReference type="SUPFAM" id="SSF51445">
    <property type="entry name" value="(Trans)glycosidases"/>
    <property type="match status" value="1"/>
</dbReference>
<dbReference type="EMBL" id="SLWA01000009">
    <property type="protein sequence ID" value="TCN53181.1"/>
    <property type="molecule type" value="Genomic_DNA"/>
</dbReference>
<dbReference type="Gene3D" id="2.60.40.10">
    <property type="entry name" value="Immunoglobulins"/>
    <property type="match status" value="1"/>
</dbReference>
<feature type="signal peptide" evidence="11">
    <location>
        <begin position="1"/>
        <end position="20"/>
    </location>
</feature>
<organism evidence="14 16">
    <name type="scientific">Flavobacterium circumlabens</name>
    <dbReference type="NCBI Taxonomy" id="2133765"/>
    <lineage>
        <taxon>Bacteria</taxon>
        <taxon>Pseudomonadati</taxon>
        <taxon>Bacteroidota</taxon>
        <taxon>Flavobacteriia</taxon>
        <taxon>Flavobacteriales</taxon>
        <taxon>Flavobacteriaceae</taxon>
        <taxon>Flavobacterium</taxon>
    </lineage>
</organism>
<dbReference type="AlphaFoldDB" id="A0A4Y7U8Y1"/>
<comment type="similarity">
    <text evidence="2 10">Belongs to the glycosyl hydrolase 10 (cellulase F) family.</text>
</comment>
<dbReference type="PRINTS" id="PR00134">
    <property type="entry name" value="GLHYDRLASE10"/>
</dbReference>
<accession>A0A4Y7U8Y1</accession>
<evidence type="ECO:0000256" key="10">
    <source>
        <dbReference type="RuleBase" id="RU361174"/>
    </source>
</evidence>
<dbReference type="SMART" id="SM00633">
    <property type="entry name" value="Glyco_10"/>
    <property type="match status" value="1"/>
</dbReference>
<proteinExistence type="inferred from homology"/>
<dbReference type="Pfam" id="PF00331">
    <property type="entry name" value="Glyco_hydro_10"/>
    <property type="match status" value="1"/>
</dbReference>
<dbReference type="RefSeq" id="WP_132037578.1">
    <property type="nucleotide sequence ID" value="NZ_QWDN01000009.1"/>
</dbReference>
<evidence type="ECO:0000256" key="7">
    <source>
        <dbReference type="ARBA" id="ARBA00023295"/>
    </source>
</evidence>
<name>A0A4Y7U8Y1_9FLAO</name>
<evidence type="ECO:0000256" key="8">
    <source>
        <dbReference type="ARBA" id="ARBA00023326"/>
    </source>
</evidence>
<dbReference type="InterPro" id="IPR036116">
    <property type="entry name" value="FN3_sf"/>
</dbReference>
<evidence type="ECO:0000313" key="14">
    <source>
        <dbReference type="EMBL" id="TEB42279.1"/>
    </source>
</evidence>
<protein>
    <recommendedName>
        <fullName evidence="10">Beta-xylanase</fullName>
        <ecNumber evidence="10">3.2.1.8</ecNumber>
    </recommendedName>
</protein>
<dbReference type="SUPFAM" id="SSF49265">
    <property type="entry name" value="Fibronectin type III"/>
    <property type="match status" value="1"/>
</dbReference>
<sequence>MKIKFLLVLSSLFFFLNACSKDDNETVETLETPIANAPKDVNDNGFKAKWNYVSNSKSYLLDVSTTENFTAFVPNYNSKEVTDLNEIVVGLTGGTQYYYRIRAKSETQTSGYSNVISAVTTGSSGIPEDPAFLKVKVNKTANPFFVGMAIKASQLTSGSPYDIILKNEFSSISAEYEMKMDQISTASGVYNWTVADKIVAYGNSNGINVHGHALVWHNSVPKWLTDFSGTDTEFAAEVKKYITDVVTHYAGKVKSWDVVNEAVDDNGGNMRNTIFLRRMGPNYVKDCFQWARNAANAAGDTNLLLFYNDYATSTNIPKQDKVFSIIDDLKVSKLIDGVGFQMHNTYLSPTKTQIETDINRAVSKGLKIHVSELDIQVNQFNDISTFTNERRLAQKEKYKEIVKIYNALPAANKYALTIWGMKDNESWIPYSTDLNHVGNDWPLLYDSNFAVKSSHTGFLEGLD</sequence>
<evidence type="ECO:0000256" key="1">
    <source>
        <dbReference type="ARBA" id="ARBA00000681"/>
    </source>
</evidence>
<dbReference type="PANTHER" id="PTHR31490">
    <property type="entry name" value="GLYCOSYL HYDROLASE"/>
    <property type="match status" value="1"/>
</dbReference>
<keyword evidence="15" id="KW-1185">Reference proteome</keyword>
<keyword evidence="6 10" id="KW-0119">Carbohydrate metabolism</keyword>
<evidence type="ECO:0000256" key="6">
    <source>
        <dbReference type="ARBA" id="ARBA00023277"/>
    </source>
</evidence>
<evidence type="ECO:0000256" key="4">
    <source>
        <dbReference type="ARBA" id="ARBA00022729"/>
    </source>
</evidence>